<dbReference type="CDD" id="cd10153">
    <property type="entry name" value="RcnR-FrmR-like_DUF156"/>
    <property type="match status" value="1"/>
</dbReference>
<protein>
    <submittedName>
        <fullName evidence="2">Metal/formaldehyde-sensitive transcriptional repressor</fullName>
    </submittedName>
</protein>
<dbReference type="Gene3D" id="1.20.58.1000">
    <property type="entry name" value="Metal-sensitive repressor, helix protomer"/>
    <property type="match status" value="1"/>
</dbReference>
<dbReference type="EMBL" id="JBHUEY010000001">
    <property type="protein sequence ID" value="MFD1783992.1"/>
    <property type="molecule type" value="Genomic_DNA"/>
</dbReference>
<comment type="caution">
    <text evidence="2">The sequence shown here is derived from an EMBL/GenBank/DDBJ whole genome shotgun (WGS) entry which is preliminary data.</text>
</comment>
<reference evidence="3" key="1">
    <citation type="journal article" date="2019" name="Int. J. Syst. Evol. Microbiol.">
        <title>The Global Catalogue of Microorganisms (GCM) 10K type strain sequencing project: providing services to taxonomists for standard genome sequencing and annotation.</title>
        <authorList>
            <consortium name="The Broad Institute Genomics Platform"/>
            <consortium name="The Broad Institute Genome Sequencing Center for Infectious Disease"/>
            <person name="Wu L."/>
            <person name="Ma J."/>
        </authorList>
    </citation>
    <scope>NUCLEOTIDE SEQUENCE [LARGE SCALE GENOMIC DNA]</scope>
    <source>
        <strain evidence="3">DFY28</strain>
    </source>
</reference>
<evidence type="ECO:0000256" key="1">
    <source>
        <dbReference type="ARBA" id="ARBA00005260"/>
    </source>
</evidence>
<dbReference type="PANTHER" id="PTHR33677:SF5">
    <property type="entry name" value="TRANSCRIPTIONAL REPRESSOR FRMR"/>
    <property type="match status" value="1"/>
</dbReference>
<name>A0ABW4N1C6_9CAUL</name>
<dbReference type="InterPro" id="IPR038390">
    <property type="entry name" value="Metal_Tscrpt_repr_sf"/>
</dbReference>
<evidence type="ECO:0000313" key="3">
    <source>
        <dbReference type="Proteomes" id="UP001597237"/>
    </source>
</evidence>
<organism evidence="2 3">
    <name type="scientific">Phenylobacterium terrae</name>
    <dbReference type="NCBI Taxonomy" id="2665495"/>
    <lineage>
        <taxon>Bacteria</taxon>
        <taxon>Pseudomonadati</taxon>
        <taxon>Pseudomonadota</taxon>
        <taxon>Alphaproteobacteria</taxon>
        <taxon>Caulobacterales</taxon>
        <taxon>Caulobacteraceae</taxon>
        <taxon>Phenylobacterium</taxon>
    </lineage>
</organism>
<gene>
    <name evidence="2" type="ORF">ACFSC0_11355</name>
</gene>
<dbReference type="InterPro" id="IPR003735">
    <property type="entry name" value="Metal_Tscrpt_repr"/>
</dbReference>
<comment type="similarity">
    <text evidence="1">Belongs to the FrmR/RcnR family.</text>
</comment>
<dbReference type="PANTHER" id="PTHR33677">
    <property type="entry name" value="TRANSCRIPTIONAL REPRESSOR FRMR-RELATED"/>
    <property type="match status" value="1"/>
</dbReference>
<keyword evidence="3" id="KW-1185">Reference proteome</keyword>
<dbReference type="RefSeq" id="WP_377282820.1">
    <property type="nucleotide sequence ID" value="NZ_JBHRSI010000008.1"/>
</dbReference>
<evidence type="ECO:0000313" key="2">
    <source>
        <dbReference type="EMBL" id="MFD1783992.1"/>
    </source>
</evidence>
<dbReference type="Proteomes" id="UP001597237">
    <property type="component" value="Unassembled WGS sequence"/>
</dbReference>
<proteinExistence type="inferred from homology"/>
<dbReference type="Pfam" id="PF02583">
    <property type="entry name" value="Trns_repr_metal"/>
    <property type="match status" value="1"/>
</dbReference>
<sequence>MAHLTSNPELVARVRRIAGQLASVERALAEGPDCAAVLQQVAAVRGAVSGLMEEILETHLREHVAAPGLDPDARARGAEEVIAAIRRYAK</sequence>
<accession>A0ABW4N1C6</accession>